<comment type="caution">
    <text evidence="2">The sequence shown here is derived from an EMBL/GenBank/DDBJ whole genome shotgun (WGS) entry which is preliminary data.</text>
</comment>
<sequence length="248" mass="25639">MTVKSRADLNSDANTLLPDNTTGDISPADIRGRIEDLADSSFNPSDDDASDIALAEEVLGQDNAQAAIEALAARFIGALLPFTGDEEPEWGVFPDGAEYDREDYPSWWEWIQTSGNLAASQGTKTAGEYGPGDGSTTFTVPDLASSKRFVRMADGSTLLCGAIQADGAPDITGQLQEGSDRVAINGGTGAFSKAGPSSHAGDIGASGSRQENTNFAASASNAKYGAASEIRPISVAYPYVIVHGGLGA</sequence>
<dbReference type="EMBL" id="MASI01000003">
    <property type="protein sequence ID" value="ODA67686.1"/>
    <property type="molecule type" value="Genomic_DNA"/>
</dbReference>
<dbReference type="STRING" id="1177755.A7A08_01721"/>
<gene>
    <name evidence="2" type="ORF">A7A08_01721</name>
</gene>
<accession>A0A1E2RZM5</accession>
<feature type="region of interest" description="Disordered" evidence="1">
    <location>
        <begin position="186"/>
        <end position="209"/>
    </location>
</feature>
<organism evidence="2 3">
    <name type="scientific">Methyloligella halotolerans</name>
    <dbReference type="NCBI Taxonomy" id="1177755"/>
    <lineage>
        <taxon>Bacteria</taxon>
        <taxon>Pseudomonadati</taxon>
        <taxon>Pseudomonadota</taxon>
        <taxon>Alphaproteobacteria</taxon>
        <taxon>Hyphomicrobiales</taxon>
        <taxon>Hyphomicrobiaceae</taxon>
        <taxon>Methyloligella</taxon>
    </lineage>
</organism>
<reference evidence="2 3" key="1">
    <citation type="submission" date="2016-07" db="EMBL/GenBank/DDBJ databases">
        <title>Draft genome sequence of Methyloligella halotolerans C2T (VKM B-2706T=CCUG 61687T=DSM 25045T), a halotolerant polyhydroxybutyrate accumulating methylotroph.</title>
        <authorList>
            <person name="Vasilenko O.V."/>
            <person name="Doronina N.V."/>
            <person name="Poroshina M.N."/>
            <person name="Tarlachkov S.V."/>
            <person name="Trotsenko Y.A."/>
        </authorList>
    </citation>
    <scope>NUCLEOTIDE SEQUENCE [LARGE SCALE GENOMIC DNA]</scope>
    <source>
        <strain evidence="2 3">VKM B-2706</strain>
    </source>
</reference>
<evidence type="ECO:0000313" key="2">
    <source>
        <dbReference type="EMBL" id="ODA67686.1"/>
    </source>
</evidence>
<dbReference type="SUPFAM" id="SSF88874">
    <property type="entry name" value="Receptor-binding domain of short tail fibre protein gp12"/>
    <property type="match status" value="1"/>
</dbReference>
<dbReference type="AlphaFoldDB" id="A0A1E2RZM5"/>
<feature type="compositionally biased region" description="Polar residues" evidence="1">
    <location>
        <begin position="11"/>
        <end position="24"/>
    </location>
</feature>
<protein>
    <recommendedName>
        <fullName evidence="4">Phage Tail Collar Domain protein</fullName>
    </recommendedName>
</protein>
<evidence type="ECO:0000313" key="3">
    <source>
        <dbReference type="Proteomes" id="UP000095087"/>
    </source>
</evidence>
<evidence type="ECO:0008006" key="4">
    <source>
        <dbReference type="Google" id="ProtNLM"/>
    </source>
</evidence>
<name>A0A1E2RZM5_9HYPH</name>
<dbReference type="RefSeq" id="WP_069095005.1">
    <property type="nucleotide sequence ID" value="NZ_MASI01000003.1"/>
</dbReference>
<evidence type="ECO:0000256" key="1">
    <source>
        <dbReference type="SAM" id="MobiDB-lite"/>
    </source>
</evidence>
<proteinExistence type="predicted"/>
<dbReference type="Proteomes" id="UP000095087">
    <property type="component" value="Unassembled WGS sequence"/>
</dbReference>
<keyword evidence="3" id="KW-1185">Reference proteome</keyword>
<feature type="region of interest" description="Disordered" evidence="1">
    <location>
        <begin position="1"/>
        <end position="28"/>
    </location>
</feature>
<dbReference type="OrthoDB" id="9810174at2"/>